<name>X1KG23_9ZZZZ</name>
<comment type="caution">
    <text evidence="1">The sequence shown here is derived from an EMBL/GenBank/DDBJ whole genome shotgun (WGS) entry which is preliminary data.</text>
</comment>
<sequence>LATSVHSDCKIVGIDLSEGQILQAVRKNHFSNLDFKVMDASNLKFAS</sequence>
<evidence type="ECO:0000313" key="1">
    <source>
        <dbReference type="EMBL" id="GAH92580.1"/>
    </source>
</evidence>
<organism evidence="1">
    <name type="scientific">marine sediment metagenome</name>
    <dbReference type="NCBI Taxonomy" id="412755"/>
    <lineage>
        <taxon>unclassified sequences</taxon>
        <taxon>metagenomes</taxon>
        <taxon>ecological metagenomes</taxon>
    </lineage>
</organism>
<reference evidence="1" key="1">
    <citation type="journal article" date="2014" name="Front. Microbiol.">
        <title>High frequency of phylogenetically diverse reductive dehalogenase-homologous genes in deep subseafloor sedimentary metagenomes.</title>
        <authorList>
            <person name="Kawai M."/>
            <person name="Futagami T."/>
            <person name="Toyoda A."/>
            <person name="Takaki Y."/>
            <person name="Nishi S."/>
            <person name="Hori S."/>
            <person name="Arai W."/>
            <person name="Tsubouchi T."/>
            <person name="Morono Y."/>
            <person name="Uchiyama I."/>
            <person name="Ito T."/>
            <person name="Fujiyama A."/>
            <person name="Inagaki F."/>
            <person name="Takami H."/>
        </authorList>
    </citation>
    <scope>NUCLEOTIDE SEQUENCE</scope>
    <source>
        <strain evidence="1">Expedition CK06-06</strain>
    </source>
</reference>
<evidence type="ECO:0008006" key="2">
    <source>
        <dbReference type="Google" id="ProtNLM"/>
    </source>
</evidence>
<proteinExistence type="predicted"/>
<accession>X1KG23</accession>
<dbReference type="AlphaFoldDB" id="X1KG23"/>
<dbReference type="InterPro" id="IPR029063">
    <property type="entry name" value="SAM-dependent_MTases_sf"/>
</dbReference>
<dbReference type="Gene3D" id="3.40.50.150">
    <property type="entry name" value="Vaccinia Virus protein VP39"/>
    <property type="match status" value="1"/>
</dbReference>
<dbReference type="SUPFAM" id="SSF53335">
    <property type="entry name" value="S-adenosyl-L-methionine-dependent methyltransferases"/>
    <property type="match status" value="1"/>
</dbReference>
<gene>
    <name evidence="1" type="ORF">S03H2_72718</name>
</gene>
<dbReference type="EMBL" id="BARU01049351">
    <property type="protein sequence ID" value="GAH92580.1"/>
    <property type="molecule type" value="Genomic_DNA"/>
</dbReference>
<feature type="non-terminal residue" evidence="1">
    <location>
        <position position="1"/>
    </location>
</feature>
<protein>
    <recommendedName>
        <fullName evidence="2">Methyltransferase domain-containing protein</fullName>
    </recommendedName>
</protein>
<feature type="non-terminal residue" evidence="1">
    <location>
        <position position="47"/>
    </location>
</feature>